<feature type="transmembrane region" description="Helical" evidence="1">
    <location>
        <begin position="12"/>
        <end position="34"/>
    </location>
</feature>
<sequence>MCRVKRHCSPGVPLVVVLGSSMFAVAPTLVLYAYRNAPSSEEWAQRRGIQ</sequence>
<keyword evidence="1" id="KW-0472">Membrane</keyword>
<gene>
    <name evidence="2" type="ORF">FHX76_000184</name>
</gene>
<comment type="caution">
    <text evidence="2">The sequence shown here is derived from an EMBL/GenBank/DDBJ whole genome shotgun (WGS) entry which is preliminary data.</text>
</comment>
<evidence type="ECO:0000256" key="1">
    <source>
        <dbReference type="SAM" id="Phobius"/>
    </source>
</evidence>
<organism evidence="2 3">
    <name type="scientific">Lysinibacter cavernae</name>
    <dbReference type="NCBI Taxonomy" id="1640652"/>
    <lineage>
        <taxon>Bacteria</taxon>
        <taxon>Bacillati</taxon>
        <taxon>Actinomycetota</taxon>
        <taxon>Actinomycetes</taxon>
        <taxon>Micrococcales</taxon>
        <taxon>Microbacteriaceae</taxon>
        <taxon>Lysinibacter</taxon>
    </lineage>
</organism>
<keyword evidence="1" id="KW-0812">Transmembrane</keyword>
<proteinExistence type="predicted"/>
<name>A0A7X5QYK6_9MICO</name>
<evidence type="ECO:0000313" key="2">
    <source>
        <dbReference type="EMBL" id="NIH52316.1"/>
    </source>
</evidence>
<dbReference type="EMBL" id="JAAMOX010000001">
    <property type="protein sequence ID" value="NIH52316.1"/>
    <property type="molecule type" value="Genomic_DNA"/>
</dbReference>
<evidence type="ECO:0000313" key="3">
    <source>
        <dbReference type="Proteomes" id="UP000541033"/>
    </source>
</evidence>
<keyword evidence="1" id="KW-1133">Transmembrane helix</keyword>
<dbReference type="AlphaFoldDB" id="A0A7X5QYK6"/>
<accession>A0A7X5QYK6</accession>
<reference evidence="2 3" key="1">
    <citation type="submission" date="2020-02" db="EMBL/GenBank/DDBJ databases">
        <title>Sequencing the genomes of 1000 actinobacteria strains.</title>
        <authorList>
            <person name="Klenk H.-P."/>
        </authorList>
    </citation>
    <scope>NUCLEOTIDE SEQUENCE [LARGE SCALE GENOMIC DNA]</scope>
    <source>
        <strain evidence="2 3">DSM 27960</strain>
    </source>
</reference>
<keyword evidence="3" id="KW-1185">Reference proteome</keyword>
<dbReference type="Proteomes" id="UP000541033">
    <property type="component" value="Unassembled WGS sequence"/>
</dbReference>
<protein>
    <submittedName>
        <fullName evidence="2">Uncharacterized protein</fullName>
    </submittedName>
</protein>